<protein>
    <submittedName>
        <fullName evidence="3">SpoIIE family protein phosphatase</fullName>
    </submittedName>
</protein>
<dbReference type="PROSITE" id="PS50112">
    <property type="entry name" value="PAS"/>
    <property type="match status" value="1"/>
</dbReference>
<reference evidence="3 4" key="1">
    <citation type="submission" date="2024-06" db="EMBL/GenBank/DDBJ databases">
        <title>The Natural Products Discovery Center: Release of the First 8490 Sequenced Strains for Exploring Actinobacteria Biosynthetic Diversity.</title>
        <authorList>
            <person name="Kalkreuter E."/>
            <person name="Kautsar S.A."/>
            <person name="Yang D."/>
            <person name="Bader C.D."/>
            <person name="Teijaro C.N."/>
            <person name="Fluegel L."/>
            <person name="Davis C.M."/>
            <person name="Simpson J.R."/>
            <person name="Lauterbach L."/>
            <person name="Steele A.D."/>
            <person name="Gui C."/>
            <person name="Meng S."/>
            <person name="Li G."/>
            <person name="Viehrig K."/>
            <person name="Ye F."/>
            <person name="Su P."/>
            <person name="Kiefer A.F."/>
            <person name="Nichols A."/>
            <person name="Cepeda A.J."/>
            <person name="Yan W."/>
            <person name="Fan B."/>
            <person name="Jiang Y."/>
            <person name="Adhikari A."/>
            <person name="Zheng C.-J."/>
            <person name="Schuster L."/>
            <person name="Cowan T.M."/>
            <person name="Smanski M.J."/>
            <person name="Chevrette M.G."/>
            <person name="De Carvalho L.P.S."/>
            <person name="Shen B."/>
        </authorList>
    </citation>
    <scope>NUCLEOTIDE SEQUENCE [LARGE SCALE GENOMIC DNA]</scope>
    <source>
        <strain evidence="3 4">NPDC048117</strain>
    </source>
</reference>
<proteinExistence type="predicted"/>
<evidence type="ECO:0000313" key="4">
    <source>
        <dbReference type="Proteomes" id="UP001551584"/>
    </source>
</evidence>
<dbReference type="Gene3D" id="3.60.40.10">
    <property type="entry name" value="PPM-type phosphatase domain"/>
    <property type="match status" value="1"/>
</dbReference>
<dbReference type="CDD" id="cd00130">
    <property type="entry name" value="PAS"/>
    <property type="match status" value="1"/>
</dbReference>
<dbReference type="Pfam" id="PF07228">
    <property type="entry name" value="SpoIIE"/>
    <property type="match status" value="1"/>
</dbReference>
<sequence>MGRTLAALSAPAYIATEAGTILAVSSALEELVGMEAAAMVGQDGHDLLHRNEHGGHAARAQCGIREAGLARRTAQGERMWLGRADGSVVEVGWLATGCQVDAPDPMALVIFTPRSGHGADPGREGTAGATDAVGHPAPHGGPLSELERLALLAETTTRLTSTLDVDEALRRLTHLMVPRLGDWAVIDLITRNAEVTRFAVAHQENGAVVRRPDLEGPMPPIPPVSPMPLSRALRGAASALAGPETYHGPPDADIAVAQRRLFDVTGMHSAVIAPIRGLREVLGALTLGRSEQPEPYGPAHLTLLEDITRRAGLALDNARLYERQRTVGQTMQRYLLPQLPRVPGLGLAARYRPAPEASEVGGDWYDAFVLGDGALMLAVGDVVGHDLEAAAGMAQLRNMLRAYSWSEQDPPSKIVEWLDLACMNIAEVSMTTLICGRLTCSADGRYQLSWTNAGHPPPLLVTRDGTARYLTDGHGPLLGLGISPVRPDGVAVLPPGSTLVFYTDGLVESPRDPIDEGLDRLRANAASLVHRDLDDFTDELLERSRPPRNEDDVAMLAVRIPAEPAARPPRWRPRTG</sequence>
<dbReference type="PANTHER" id="PTHR43156:SF2">
    <property type="entry name" value="STAGE II SPORULATION PROTEIN E"/>
    <property type="match status" value="1"/>
</dbReference>
<keyword evidence="4" id="KW-1185">Reference proteome</keyword>
<evidence type="ECO:0000256" key="1">
    <source>
        <dbReference type="ARBA" id="ARBA00022801"/>
    </source>
</evidence>
<dbReference type="InterPro" id="IPR036457">
    <property type="entry name" value="PPM-type-like_dom_sf"/>
</dbReference>
<dbReference type="SMART" id="SM00331">
    <property type="entry name" value="PP2C_SIG"/>
    <property type="match status" value="1"/>
</dbReference>
<dbReference type="Pfam" id="PF01590">
    <property type="entry name" value="GAF"/>
    <property type="match status" value="1"/>
</dbReference>
<evidence type="ECO:0000259" key="2">
    <source>
        <dbReference type="PROSITE" id="PS50112"/>
    </source>
</evidence>
<dbReference type="SMART" id="SM00065">
    <property type="entry name" value="GAF"/>
    <property type="match status" value="1"/>
</dbReference>
<dbReference type="SUPFAM" id="SSF81606">
    <property type="entry name" value="PP2C-like"/>
    <property type="match status" value="1"/>
</dbReference>
<dbReference type="InterPro" id="IPR003018">
    <property type="entry name" value="GAF"/>
</dbReference>
<dbReference type="NCBIfam" id="TIGR00229">
    <property type="entry name" value="sensory_box"/>
    <property type="match status" value="1"/>
</dbReference>
<dbReference type="Gene3D" id="3.30.450.20">
    <property type="entry name" value="PAS domain"/>
    <property type="match status" value="1"/>
</dbReference>
<dbReference type="InterPro" id="IPR052016">
    <property type="entry name" value="Bact_Sigma-Reg"/>
</dbReference>
<dbReference type="InterPro" id="IPR035965">
    <property type="entry name" value="PAS-like_dom_sf"/>
</dbReference>
<evidence type="ECO:0000313" key="3">
    <source>
        <dbReference type="EMBL" id="MEU9580655.1"/>
    </source>
</evidence>
<dbReference type="InterPro" id="IPR029016">
    <property type="entry name" value="GAF-like_dom_sf"/>
</dbReference>
<dbReference type="EMBL" id="JBEZNA010000082">
    <property type="protein sequence ID" value="MEU9580655.1"/>
    <property type="molecule type" value="Genomic_DNA"/>
</dbReference>
<dbReference type="InterPro" id="IPR000014">
    <property type="entry name" value="PAS"/>
</dbReference>
<dbReference type="InterPro" id="IPR001932">
    <property type="entry name" value="PPM-type_phosphatase-like_dom"/>
</dbReference>
<comment type="caution">
    <text evidence="3">The sequence shown here is derived from an EMBL/GenBank/DDBJ whole genome shotgun (WGS) entry which is preliminary data.</text>
</comment>
<dbReference type="Proteomes" id="UP001551584">
    <property type="component" value="Unassembled WGS sequence"/>
</dbReference>
<gene>
    <name evidence="3" type="ORF">AB0D95_25880</name>
</gene>
<keyword evidence="1" id="KW-0378">Hydrolase</keyword>
<accession>A0ABV3EWT5</accession>
<organism evidence="3 4">
    <name type="scientific">Streptomyces chilikensis</name>
    <dbReference type="NCBI Taxonomy" id="1194079"/>
    <lineage>
        <taxon>Bacteria</taxon>
        <taxon>Bacillati</taxon>
        <taxon>Actinomycetota</taxon>
        <taxon>Actinomycetes</taxon>
        <taxon>Kitasatosporales</taxon>
        <taxon>Streptomycetaceae</taxon>
        <taxon>Streptomyces</taxon>
    </lineage>
</organism>
<dbReference type="SUPFAM" id="SSF55785">
    <property type="entry name" value="PYP-like sensor domain (PAS domain)"/>
    <property type="match status" value="1"/>
</dbReference>
<feature type="domain" description="PAS" evidence="2">
    <location>
        <begin position="1"/>
        <end position="53"/>
    </location>
</feature>
<dbReference type="Gene3D" id="3.30.450.40">
    <property type="match status" value="1"/>
</dbReference>
<dbReference type="PANTHER" id="PTHR43156">
    <property type="entry name" value="STAGE II SPORULATION PROTEIN E-RELATED"/>
    <property type="match status" value="1"/>
</dbReference>
<dbReference type="SUPFAM" id="SSF55781">
    <property type="entry name" value="GAF domain-like"/>
    <property type="match status" value="1"/>
</dbReference>
<name>A0ABV3EWT5_9ACTN</name>